<gene>
    <name evidence="1" type="ORF">COT26_00320</name>
</gene>
<dbReference type="AlphaFoldDB" id="A0A2H0YR82"/>
<evidence type="ECO:0000313" key="1">
    <source>
        <dbReference type="EMBL" id="PIS41015.1"/>
    </source>
</evidence>
<protein>
    <submittedName>
        <fullName evidence="1">Uncharacterized protein</fullName>
    </submittedName>
</protein>
<proteinExistence type="predicted"/>
<dbReference type="Proteomes" id="UP000236845">
    <property type="component" value="Unassembled WGS sequence"/>
</dbReference>
<organism evidence="1 2">
    <name type="scientific">Candidatus Kerfeldbacteria bacterium CG08_land_8_20_14_0_20_43_14</name>
    <dbReference type="NCBI Taxonomy" id="2014246"/>
    <lineage>
        <taxon>Bacteria</taxon>
        <taxon>Candidatus Kerfeldiibacteriota</taxon>
    </lineage>
</organism>
<accession>A0A2H0YR82</accession>
<reference evidence="2" key="1">
    <citation type="submission" date="2017-09" db="EMBL/GenBank/DDBJ databases">
        <title>Depth-based differentiation of microbial function through sediment-hosted aquifers and enrichment of novel symbionts in the deep terrestrial subsurface.</title>
        <authorList>
            <person name="Probst A.J."/>
            <person name="Ladd B."/>
            <person name="Jarett J.K."/>
            <person name="Geller-Mcgrath D.E."/>
            <person name="Sieber C.M.K."/>
            <person name="Emerson J.B."/>
            <person name="Anantharaman K."/>
            <person name="Thomas B.C."/>
            <person name="Malmstrom R."/>
            <person name="Stieglmeier M."/>
            <person name="Klingl A."/>
            <person name="Woyke T."/>
            <person name="Ryan C.M."/>
            <person name="Banfield J.F."/>
        </authorList>
    </citation>
    <scope>NUCLEOTIDE SEQUENCE [LARGE SCALE GENOMIC DNA]</scope>
</reference>
<dbReference type="EMBL" id="PEXW01000008">
    <property type="protein sequence ID" value="PIS41015.1"/>
    <property type="molecule type" value="Genomic_DNA"/>
</dbReference>
<comment type="caution">
    <text evidence="1">The sequence shown here is derived from an EMBL/GenBank/DDBJ whole genome shotgun (WGS) entry which is preliminary data.</text>
</comment>
<name>A0A2H0YR82_9BACT</name>
<evidence type="ECO:0000313" key="2">
    <source>
        <dbReference type="Proteomes" id="UP000236845"/>
    </source>
</evidence>
<sequence length="262" mass="29734">MSNDKTAFEVPLGKATSAFTKLLRELSTDGKQVIEKLDDDPTYARRIARFMRAGGYSPSTDQKRAREIMGSNFLGVEDVIKHFGISLTDDEVSALWDIPFPESVLQERKNTHILFPGYPLTILDIRGKVPRELFRSLEDAWYNGEKFAKKEKVALRWYLIRKDIIQNSTGKTYQGQTALLADTEEIPRACEVVYMIILYYLVYQKRLFESLYGRCADVSSSGYRVDVGSFDLLGLRVGSWADSRDGRVGLAASRKLLNLVQP</sequence>